<dbReference type="CDD" id="cd08432">
    <property type="entry name" value="PBP2_GcdR_TrpI_HvrB_AmpR_like"/>
    <property type="match status" value="1"/>
</dbReference>
<name>A0AA52EJZ4_9PROT</name>
<dbReference type="NCBIfam" id="NF008352">
    <property type="entry name" value="PRK11139.1"/>
    <property type="match status" value="1"/>
</dbReference>
<dbReference type="InterPro" id="IPR058163">
    <property type="entry name" value="LysR-type_TF_proteobact-type"/>
</dbReference>
<keyword evidence="4" id="KW-0804">Transcription</keyword>
<dbReference type="Pfam" id="PF03466">
    <property type="entry name" value="LysR_substrate"/>
    <property type="match status" value="1"/>
</dbReference>
<dbReference type="PANTHER" id="PTHR30537:SF74">
    <property type="entry name" value="HTH-TYPE TRANSCRIPTIONAL REGULATOR TRPI"/>
    <property type="match status" value="1"/>
</dbReference>
<protein>
    <submittedName>
        <fullName evidence="6">Transcriptional regulator GcvA</fullName>
    </submittedName>
</protein>
<evidence type="ECO:0000256" key="2">
    <source>
        <dbReference type="ARBA" id="ARBA00023015"/>
    </source>
</evidence>
<dbReference type="Gene3D" id="3.40.190.10">
    <property type="entry name" value="Periplasmic binding protein-like II"/>
    <property type="match status" value="2"/>
</dbReference>
<dbReference type="Proteomes" id="UP001268683">
    <property type="component" value="Chromosome"/>
</dbReference>
<organism evidence="6 7">
    <name type="scientific">Temperatibacter marinus</name>
    <dbReference type="NCBI Taxonomy" id="1456591"/>
    <lineage>
        <taxon>Bacteria</taxon>
        <taxon>Pseudomonadati</taxon>
        <taxon>Pseudomonadota</taxon>
        <taxon>Alphaproteobacteria</taxon>
        <taxon>Kordiimonadales</taxon>
        <taxon>Temperatibacteraceae</taxon>
        <taxon>Temperatibacter</taxon>
    </lineage>
</organism>
<gene>
    <name evidence="6" type="primary">gcvA</name>
    <name evidence="6" type="ORF">QGN29_05750</name>
</gene>
<dbReference type="InterPro" id="IPR036388">
    <property type="entry name" value="WH-like_DNA-bd_sf"/>
</dbReference>
<dbReference type="InterPro" id="IPR000847">
    <property type="entry name" value="LysR_HTH_N"/>
</dbReference>
<proteinExistence type="inferred from homology"/>
<dbReference type="SUPFAM" id="SSF53850">
    <property type="entry name" value="Periplasmic binding protein-like II"/>
    <property type="match status" value="1"/>
</dbReference>
<keyword evidence="3" id="KW-0238">DNA-binding</keyword>
<reference evidence="6" key="1">
    <citation type="submission" date="2023-04" db="EMBL/GenBank/DDBJ databases">
        <title>Complete genome sequence of Temperatibacter marinus.</title>
        <authorList>
            <person name="Rong J.-C."/>
            <person name="Yi M.-L."/>
            <person name="Zhao Q."/>
        </authorList>
    </citation>
    <scope>NUCLEOTIDE SEQUENCE</scope>
    <source>
        <strain evidence="6">NBRC 110045</strain>
    </source>
</reference>
<dbReference type="InterPro" id="IPR005119">
    <property type="entry name" value="LysR_subst-bd"/>
</dbReference>
<dbReference type="AlphaFoldDB" id="A0AA52EJZ4"/>
<dbReference type="GO" id="GO:0006351">
    <property type="term" value="P:DNA-templated transcription"/>
    <property type="evidence" value="ECO:0007669"/>
    <property type="project" value="TreeGrafter"/>
</dbReference>
<keyword evidence="2" id="KW-0805">Transcription regulation</keyword>
<dbReference type="PANTHER" id="PTHR30537">
    <property type="entry name" value="HTH-TYPE TRANSCRIPTIONAL REGULATOR"/>
    <property type="match status" value="1"/>
</dbReference>
<feature type="domain" description="HTH lysR-type" evidence="5">
    <location>
        <begin position="6"/>
        <end position="63"/>
    </location>
</feature>
<dbReference type="SUPFAM" id="SSF46785">
    <property type="entry name" value="Winged helix' DNA-binding domain"/>
    <property type="match status" value="1"/>
</dbReference>
<evidence type="ECO:0000313" key="7">
    <source>
        <dbReference type="Proteomes" id="UP001268683"/>
    </source>
</evidence>
<evidence type="ECO:0000256" key="3">
    <source>
        <dbReference type="ARBA" id="ARBA00023125"/>
    </source>
</evidence>
<evidence type="ECO:0000259" key="5">
    <source>
        <dbReference type="PROSITE" id="PS50931"/>
    </source>
</evidence>
<dbReference type="GO" id="GO:0003700">
    <property type="term" value="F:DNA-binding transcription factor activity"/>
    <property type="evidence" value="ECO:0007669"/>
    <property type="project" value="InterPro"/>
</dbReference>
<evidence type="ECO:0000313" key="6">
    <source>
        <dbReference type="EMBL" id="WND03874.1"/>
    </source>
</evidence>
<dbReference type="Gene3D" id="1.10.10.10">
    <property type="entry name" value="Winged helix-like DNA-binding domain superfamily/Winged helix DNA-binding domain"/>
    <property type="match status" value="1"/>
</dbReference>
<comment type="similarity">
    <text evidence="1">Belongs to the LysR transcriptional regulatory family.</text>
</comment>
<dbReference type="PROSITE" id="PS50931">
    <property type="entry name" value="HTH_LYSR"/>
    <property type="match status" value="1"/>
</dbReference>
<dbReference type="InterPro" id="IPR036390">
    <property type="entry name" value="WH_DNA-bd_sf"/>
</dbReference>
<sequence>MRRQLPPLNALKAFEAAARLGSFRDAADELFVSHSAISHQIKKLEDHLLTELFIRYPRSVELTSAGKKYFLVLRESFDRISEGTKVLLQPHQSNVLTIQTYSSFAIRWLIQRLPEFSEMYPDYQVRLNTSQIDVDFNNQDIDLAIMIGHPEESDLFFEYLFSPEIFPVCAPSMLEGETPLEKPTDLANHTILQVYPSERDWLVWLNKYKVENIDLSSGINFDSYDHALKTAVRGLGIALGMQPYVEEEINSGVLVRPFKDLTTPAPGNWYLVCPSEKRTVKKVKQFREWLLEKLEEDEDLKSRRLASLIT</sequence>
<dbReference type="Pfam" id="PF00126">
    <property type="entry name" value="HTH_1"/>
    <property type="match status" value="1"/>
</dbReference>
<keyword evidence="7" id="KW-1185">Reference proteome</keyword>
<evidence type="ECO:0000256" key="1">
    <source>
        <dbReference type="ARBA" id="ARBA00009437"/>
    </source>
</evidence>
<dbReference type="KEGG" id="tmk:QGN29_05750"/>
<accession>A0AA52EJZ4</accession>
<dbReference type="FunFam" id="1.10.10.10:FF:000038">
    <property type="entry name" value="Glycine cleavage system transcriptional activator"/>
    <property type="match status" value="1"/>
</dbReference>
<dbReference type="RefSeq" id="WP_310799739.1">
    <property type="nucleotide sequence ID" value="NZ_CP123872.1"/>
</dbReference>
<dbReference type="GO" id="GO:0043565">
    <property type="term" value="F:sequence-specific DNA binding"/>
    <property type="evidence" value="ECO:0007669"/>
    <property type="project" value="TreeGrafter"/>
</dbReference>
<evidence type="ECO:0000256" key="4">
    <source>
        <dbReference type="ARBA" id="ARBA00023163"/>
    </source>
</evidence>
<dbReference type="EMBL" id="CP123872">
    <property type="protein sequence ID" value="WND03874.1"/>
    <property type="molecule type" value="Genomic_DNA"/>
</dbReference>
<dbReference type="FunFam" id="3.40.190.10:FF:000017">
    <property type="entry name" value="Glycine cleavage system transcriptional activator"/>
    <property type="match status" value="1"/>
</dbReference>